<sequence>MSNSSTVHRTIEDVPLPSPATKLIITQRLEASRESPYWAWIIVGAFYDRHGTILWSTERFAGYLDVDSDSEDDSSDSSSVAASYTEETASPDFFSSYQQDSYERNRTLNYQVPQAQQVHPSWYQTLPAITPPTWDPTRQGQIPGYWQASFDPQACRWVHTWQHLC</sequence>
<comment type="caution">
    <text evidence="2">The sequence shown here is derived from an EMBL/GenBank/DDBJ whole genome shotgun (WGS) entry which is preliminary data.</text>
</comment>
<dbReference type="Proteomes" id="UP000605986">
    <property type="component" value="Unassembled WGS sequence"/>
</dbReference>
<evidence type="ECO:0000313" key="2">
    <source>
        <dbReference type="EMBL" id="KAF4450568.1"/>
    </source>
</evidence>
<dbReference type="OrthoDB" id="4851317at2759"/>
<keyword evidence="3" id="KW-1185">Reference proteome</keyword>
<organism evidence="2 3">
    <name type="scientific">Fusarium austroafricanum</name>
    <dbReference type="NCBI Taxonomy" id="2364996"/>
    <lineage>
        <taxon>Eukaryota</taxon>
        <taxon>Fungi</taxon>
        <taxon>Dikarya</taxon>
        <taxon>Ascomycota</taxon>
        <taxon>Pezizomycotina</taxon>
        <taxon>Sordariomycetes</taxon>
        <taxon>Hypocreomycetidae</taxon>
        <taxon>Hypocreales</taxon>
        <taxon>Nectriaceae</taxon>
        <taxon>Fusarium</taxon>
        <taxon>Fusarium concolor species complex</taxon>
    </lineage>
</organism>
<reference evidence="2" key="1">
    <citation type="submission" date="2020-01" db="EMBL/GenBank/DDBJ databases">
        <title>Identification and distribution of gene clusters putatively required for synthesis of sphingolipid metabolism inhibitors in phylogenetically diverse species of the filamentous fungus Fusarium.</title>
        <authorList>
            <person name="Kim H.-S."/>
            <person name="Busman M."/>
            <person name="Brown D.W."/>
            <person name="Divon H."/>
            <person name="Uhlig S."/>
            <person name="Proctor R.H."/>
        </authorList>
    </citation>
    <scope>NUCLEOTIDE SEQUENCE</scope>
    <source>
        <strain evidence="2">NRRL 53441</strain>
    </source>
</reference>
<evidence type="ECO:0000313" key="3">
    <source>
        <dbReference type="Proteomes" id="UP000605986"/>
    </source>
</evidence>
<name>A0A8H4KJW3_9HYPO</name>
<dbReference type="EMBL" id="JAADJG010000245">
    <property type="protein sequence ID" value="KAF4450568.1"/>
    <property type="molecule type" value="Genomic_DNA"/>
</dbReference>
<protein>
    <submittedName>
        <fullName evidence="2">Uncharacterized protein</fullName>
    </submittedName>
</protein>
<evidence type="ECO:0000256" key="1">
    <source>
        <dbReference type="SAM" id="MobiDB-lite"/>
    </source>
</evidence>
<dbReference type="AlphaFoldDB" id="A0A8H4KJW3"/>
<gene>
    <name evidence="2" type="ORF">F53441_6348</name>
</gene>
<proteinExistence type="predicted"/>
<feature type="region of interest" description="Disordered" evidence="1">
    <location>
        <begin position="67"/>
        <end position="86"/>
    </location>
</feature>
<accession>A0A8H4KJW3</accession>